<accession>A0A9N9LLL5</accession>
<organism evidence="2 3">
    <name type="scientific">Hymenoscyphus albidus</name>
    <dbReference type="NCBI Taxonomy" id="595503"/>
    <lineage>
        <taxon>Eukaryota</taxon>
        <taxon>Fungi</taxon>
        <taxon>Dikarya</taxon>
        <taxon>Ascomycota</taxon>
        <taxon>Pezizomycotina</taxon>
        <taxon>Leotiomycetes</taxon>
        <taxon>Helotiales</taxon>
        <taxon>Helotiaceae</taxon>
        <taxon>Hymenoscyphus</taxon>
    </lineage>
</organism>
<evidence type="ECO:0000313" key="3">
    <source>
        <dbReference type="Proteomes" id="UP000701801"/>
    </source>
</evidence>
<gene>
    <name evidence="2" type="ORF">HYALB_00007695</name>
</gene>
<dbReference type="EMBL" id="CAJVRM010000079">
    <property type="protein sequence ID" value="CAG8973746.1"/>
    <property type="molecule type" value="Genomic_DNA"/>
</dbReference>
<protein>
    <submittedName>
        <fullName evidence="2">Uncharacterized protein</fullName>
    </submittedName>
</protein>
<keyword evidence="1" id="KW-1133">Transmembrane helix</keyword>
<feature type="transmembrane region" description="Helical" evidence="1">
    <location>
        <begin position="155"/>
        <end position="176"/>
    </location>
</feature>
<name>A0A9N9LLL5_9HELO</name>
<keyword evidence="1" id="KW-0472">Membrane</keyword>
<dbReference type="OrthoDB" id="10508447at2759"/>
<evidence type="ECO:0000313" key="2">
    <source>
        <dbReference type="EMBL" id="CAG8973746.1"/>
    </source>
</evidence>
<comment type="caution">
    <text evidence="2">The sequence shown here is derived from an EMBL/GenBank/DDBJ whole genome shotgun (WGS) entry which is preliminary data.</text>
</comment>
<dbReference type="Proteomes" id="UP000701801">
    <property type="component" value="Unassembled WGS sequence"/>
</dbReference>
<keyword evidence="3" id="KW-1185">Reference proteome</keyword>
<sequence>MEKSHQSTKQYFPFHAYLSPTTSSEDLEKGYALYYGDEPFPTEDAWRTRFKAVRPTVEVRGDGTVVLGTSFEDAVPKEFTVILTKDEETDGDGKVEGVEDVGPEDSDAFNLYSDAESKDEIDYDDEAVEDVKMKGAGAEGGKEEKKEKEKDSVSVNSPFFSFLLLCVLFSFGYLRILDPSGWLFSRILEGWE</sequence>
<keyword evidence="1" id="KW-0812">Transmembrane</keyword>
<dbReference type="AlphaFoldDB" id="A0A9N9LLL5"/>
<reference evidence="2" key="1">
    <citation type="submission" date="2021-07" db="EMBL/GenBank/DDBJ databases">
        <authorList>
            <person name="Durling M."/>
        </authorList>
    </citation>
    <scope>NUCLEOTIDE SEQUENCE</scope>
</reference>
<evidence type="ECO:0000256" key="1">
    <source>
        <dbReference type="SAM" id="Phobius"/>
    </source>
</evidence>
<proteinExistence type="predicted"/>